<evidence type="ECO:0000313" key="3">
    <source>
        <dbReference type="Proteomes" id="UP000197361"/>
    </source>
</evidence>
<feature type="region of interest" description="Disordered" evidence="1">
    <location>
        <begin position="256"/>
        <end position="311"/>
    </location>
</feature>
<accession>A0A246JUQ9</accession>
<name>A0A246JUQ9_9SPHN</name>
<sequence>MSVVGRDNPPGAELHRKLPGAYCMVMTTGRSSDSQGAAPTKAASAPPAGLHRIIRLHAIDGEVRGALEDDFHHFRVLIRHDGARVTNVEATALRQPFSLCGAAGGRLDELVGQRLLRDTTQFFRIHDALLQCTHQFDLATLAIALAARGGSARHYHAFVEDGAAVEQRRATLRRDGETVLRWAFQDGVIEAPDAYRGQMLGRGFTAWAGTSLNTDDAEAALVLRRAIFISGGRGRTEELDRQPHAVARGGCWVQQPERASLATREKGTSRDHSDRPHQLTAGDDGWLAFEDAEDFGSSPTATLDSDDPSQI</sequence>
<gene>
    <name evidence="2" type="ORF">CDQ92_06595</name>
</gene>
<proteinExistence type="predicted"/>
<organism evidence="2 3">
    <name type="scientific">Sphingopyxis bauzanensis</name>
    <dbReference type="NCBI Taxonomy" id="651663"/>
    <lineage>
        <taxon>Bacteria</taxon>
        <taxon>Pseudomonadati</taxon>
        <taxon>Pseudomonadota</taxon>
        <taxon>Alphaproteobacteria</taxon>
        <taxon>Sphingomonadales</taxon>
        <taxon>Sphingomonadaceae</taxon>
        <taxon>Sphingopyxis</taxon>
    </lineage>
</organism>
<reference evidence="2 3" key="1">
    <citation type="journal article" date="2010" name="Int. J. Syst. Evol. Microbiol.">
        <title>Sphingopyxis bauzanensis sp. nov., a psychrophilic bacterium isolated from soil.</title>
        <authorList>
            <person name="Zhang D.C."/>
            <person name="Liu H.C."/>
            <person name="Xin Y.H."/>
            <person name="Zhou Y.G."/>
            <person name="Schinner F."/>
            <person name="Margesin R."/>
        </authorList>
    </citation>
    <scope>NUCLEOTIDE SEQUENCE [LARGE SCALE GENOMIC DNA]</scope>
    <source>
        <strain evidence="2 3">DSM 22271</strain>
    </source>
</reference>
<dbReference type="Proteomes" id="UP000197361">
    <property type="component" value="Unassembled WGS sequence"/>
</dbReference>
<protein>
    <recommendedName>
        <fullName evidence="4">DUF2889 domain-containing protein</fullName>
    </recommendedName>
</protein>
<keyword evidence="3" id="KW-1185">Reference proteome</keyword>
<evidence type="ECO:0008006" key="4">
    <source>
        <dbReference type="Google" id="ProtNLM"/>
    </source>
</evidence>
<dbReference type="AlphaFoldDB" id="A0A246JUQ9"/>
<dbReference type="EMBL" id="NISK01000002">
    <property type="protein sequence ID" value="OWQ96789.1"/>
    <property type="molecule type" value="Genomic_DNA"/>
</dbReference>
<evidence type="ECO:0000256" key="1">
    <source>
        <dbReference type="SAM" id="MobiDB-lite"/>
    </source>
</evidence>
<evidence type="ECO:0000313" key="2">
    <source>
        <dbReference type="EMBL" id="OWQ96789.1"/>
    </source>
</evidence>
<feature type="compositionally biased region" description="Basic and acidic residues" evidence="1">
    <location>
        <begin position="263"/>
        <end position="277"/>
    </location>
</feature>
<comment type="caution">
    <text evidence="2">The sequence shown here is derived from an EMBL/GenBank/DDBJ whole genome shotgun (WGS) entry which is preliminary data.</text>
</comment>